<keyword evidence="1" id="KW-0614">Plasmid</keyword>
<protein>
    <submittedName>
        <fullName evidence="1">Uncharacterized protein</fullName>
    </submittedName>
</protein>
<dbReference type="EMBL" id="CP043940">
    <property type="protein sequence ID" value="QER68472.1"/>
    <property type="molecule type" value="Genomic_DNA"/>
</dbReference>
<dbReference type="KEGG" id="lnn:F0161_11265"/>
<evidence type="ECO:0000313" key="2">
    <source>
        <dbReference type="Proteomes" id="UP000325295"/>
    </source>
</evidence>
<geneLocation type="plasmid" evidence="1 2">
    <name>pHY011</name>
</geneLocation>
<sequence>MTEEYSSLATVKQQVAEKIQSNIRIKEKLLTAIKDVHTIDDLTNLLDYKVKLKNNSSKELQKVERLRKIQYESLNKKYILPQKRQGRNAIFTEDKNDIVSKFRLAGIIKYRTVSLNVVRDPKNEMKSAMWDTICSTWKQEMTDWINNNDFRISNDEMKANKIKFDFLDNSDHHHSKFSNDMLKSLNNDINSEFQFIKYSNGEITEAAKNIVVIDLSGEP</sequence>
<dbReference type="OrthoDB" id="2340023at2"/>
<accession>A0A5P1X3H4</accession>
<proteinExistence type="predicted"/>
<gene>
    <name evidence="1" type="ORF">F0161_11265</name>
</gene>
<reference evidence="1 2" key="1">
    <citation type="submission" date="2019-09" db="EMBL/GenBank/DDBJ databases">
        <title>Complete Genome Sequence of Lactobacillus nenjiangensis SH-Y15, isolated from sauerkraut.</title>
        <authorList>
            <person name="Yang H."/>
        </authorList>
    </citation>
    <scope>NUCLEOTIDE SEQUENCE [LARGE SCALE GENOMIC DNA]</scope>
    <source>
        <strain evidence="1 2">SH-Y15</strain>
        <plasmid evidence="1 2">pHY011</plasmid>
    </source>
</reference>
<keyword evidence="2" id="KW-1185">Reference proteome</keyword>
<organism evidence="1 2">
    <name type="scientific">Paucilactobacillus nenjiangensis</name>
    <dbReference type="NCBI Taxonomy" id="1296540"/>
    <lineage>
        <taxon>Bacteria</taxon>
        <taxon>Bacillati</taxon>
        <taxon>Bacillota</taxon>
        <taxon>Bacilli</taxon>
        <taxon>Lactobacillales</taxon>
        <taxon>Lactobacillaceae</taxon>
        <taxon>Paucilactobacillus</taxon>
    </lineage>
</organism>
<dbReference type="AlphaFoldDB" id="A0A5P1X3H4"/>
<dbReference type="RefSeq" id="WP_150204710.1">
    <property type="nucleotide sequence ID" value="NZ_CP043940.1"/>
</dbReference>
<evidence type="ECO:0000313" key="1">
    <source>
        <dbReference type="EMBL" id="QER68472.1"/>
    </source>
</evidence>
<name>A0A5P1X3H4_9LACO</name>
<dbReference type="Proteomes" id="UP000325295">
    <property type="component" value="Plasmid pHY011"/>
</dbReference>